<organism evidence="1 2">
    <name type="scientific">Tessaracoccus bendigoensis DSM 12906</name>
    <dbReference type="NCBI Taxonomy" id="1123357"/>
    <lineage>
        <taxon>Bacteria</taxon>
        <taxon>Bacillati</taxon>
        <taxon>Actinomycetota</taxon>
        <taxon>Actinomycetes</taxon>
        <taxon>Propionibacteriales</taxon>
        <taxon>Propionibacteriaceae</taxon>
        <taxon>Tessaracoccus</taxon>
    </lineage>
</organism>
<dbReference type="AlphaFoldDB" id="A0A1M6FQD9"/>
<protein>
    <submittedName>
        <fullName evidence="1">RloB-like protein</fullName>
    </submittedName>
</protein>
<dbReference type="InterPro" id="IPR025591">
    <property type="entry name" value="RloB"/>
</dbReference>
<evidence type="ECO:0000313" key="1">
    <source>
        <dbReference type="EMBL" id="SHI99809.1"/>
    </source>
</evidence>
<keyword evidence="2" id="KW-1185">Reference proteome</keyword>
<dbReference type="Proteomes" id="UP000184512">
    <property type="component" value="Unassembled WGS sequence"/>
</dbReference>
<evidence type="ECO:0000313" key="2">
    <source>
        <dbReference type="Proteomes" id="UP000184512"/>
    </source>
</evidence>
<name>A0A1M6FQD9_9ACTN</name>
<dbReference type="STRING" id="1123357.SAMN02745244_01506"/>
<proteinExistence type="predicted"/>
<gene>
    <name evidence="1" type="ORF">SAMN02745244_01506</name>
</gene>
<dbReference type="EMBL" id="FQZG01000022">
    <property type="protein sequence ID" value="SHI99809.1"/>
    <property type="molecule type" value="Genomic_DNA"/>
</dbReference>
<reference evidence="1 2" key="1">
    <citation type="submission" date="2016-11" db="EMBL/GenBank/DDBJ databases">
        <authorList>
            <person name="Jaros S."/>
            <person name="Januszkiewicz K."/>
            <person name="Wedrychowicz H."/>
        </authorList>
    </citation>
    <scope>NUCLEOTIDE SEQUENCE [LARGE SCALE GENOMIC DNA]</scope>
    <source>
        <strain evidence="1 2">DSM 12906</strain>
    </source>
</reference>
<dbReference type="OrthoDB" id="9796523at2"/>
<dbReference type="Pfam" id="PF13707">
    <property type="entry name" value="RloB"/>
    <property type="match status" value="1"/>
</dbReference>
<sequence>MVERRSSRGHSRPSRKTKRTVLIVTNGERTEMSYLSEVKSRARKDETTITVKFLNGSPDSILRKLSSPHGDVTDYDEVWIVVDEDGADRTQFLHQCAKKCRRNQTWQAVISRPCFEVWLIAHYTAVRNYVDQNEAQRHYRQLIGKNVPTKALPNTFPFDEAQQAVSRSHLPNDQLKGMEELPPSPGTAVPYLMRALRRVDFKP</sequence>
<dbReference type="RefSeq" id="WP_073186916.1">
    <property type="nucleotide sequence ID" value="NZ_FQZG01000022.1"/>
</dbReference>
<accession>A0A1M6FQD9</accession>